<name>A0A3N4KR46_9PEZI</name>
<feature type="region of interest" description="Disordered" evidence="2">
    <location>
        <begin position="27"/>
        <end position="101"/>
    </location>
</feature>
<evidence type="ECO:0000259" key="5">
    <source>
        <dbReference type="Pfam" id="PF21048"/>
    </source>
</evidence>
<evidence type="ECO:0000313" key="7">
    <source>
        <dbReference type="Proteomes" id="UP000277580"/>
    </source>
</evidence>
<dbReference type="Pfam" id="PF21048">
    <property type="entry name" value="Rad26-like_N"/>
    <property type="match status" value="1"/>
</dbReference>
<dbReference type="Pfam" id="PF12331">
    <property type="entry name" value="Rad26-like_helical_rpts"/>
    <property type="match status" value="1"/>
</dbReference>
<feature type="region of interest" description="Disordered" evidence="2">
    <location>
        <begin position="131"/>
        <end position="150"/>
    </location>
</feature>
<feature type="compositionally biased region" description="Low complexity" evidence="2">
    <location>
        <begin position="45"/>
        <end position="63"/>
    </location>
</feature>
<evidence type="ECO:0000313" key="6">
    <source>
        <dbReference type="EMBL" id="RPB11782.1"/>
    </source>
</evidence>
<dbReference type="AlphaFoldDB" id="A0A3N4KR46"/>
<accession>A0A3N4KR46</accession>
<reference evidence="6 7" key="1">
    <citation type="journal article" date="2018" name="Nat. Ecol. Evol.">
        <title>Pezizomycetes genomes reveal the molecular basis of ectomycorrhizal truffle lifestyle.</title>
        <authorList>
            <person name="Murat C."/>
            <person name="Payen T."/>
            <person name="Noel B."/>
            <person name="Kuo A."/>
            <person name="Morin E."/>
            <person name="Chen J."/>
            <person name="Kohler A."/>
            <person name="Krizsan K."/>
            <person name="Balestrini R."/>
            <person name="Da Silva C."/>
            <person name="Montanini B."/>
            <person name="Hainaut M."/>
            <person name="Levati E."/>
            <person name="Barry K.W."/>
            <person name="Belfiori B."/>
            <person name="Cichocki N."/>
            <person name="Clum A."/>
            <person name="Dockter R.B."/>
            <person name="Fauchery L."/>
            <person name="Guy J."/>
            <person name="Iotti M."/>
            <person name="Le Tacon F."/>
            <person name="Lindquist E.A."/>
            <person name="Lipzen A."/>
            <person name="Malagnac F."/>
            <person name="Mello A."/>
            <person name="Molinier V."/>
            <person name="Miyauchi S."/>
            <person name="Poulain J."/>
            <person name="Riccioni C."/>
            <person name="Rubini A."/>
            <person name="Sitrit Y."/>
            <person name="Splivallo R."/>
            <person name="Traeger S."/>
            <person name="Wang M."/>
            <person name="Zifcakova L."/>
            <person name="Wipf D."/>
            <person name="Zambonelli A."/>
            <person name="Paolocci F."/>
            <person name="Nowrousian M."/>
            <person name="Ottonello S."/>
            <person name="Baldrian P."/>
            <person name="Spatafora J.W."/>
            <person name="Henrissat B."/>
            <person name="Nagy L.G."/>
            <person name="Aury J.M."/>
            <person name="Wincker P."/>
            <person name="Grigoriev I.V."/>
            <person name="Bonfante P."/>
            <person name="Martin F.M."/>
        </authorList>
    </citation>
    <scope>NUCLEOTIDE SEQUENCE [LARGE SCALE GENOMIC DNA]</scope>
    <source>
        <strain evidence="6 7">CCBAS932</strain>
    </source>
</reference>
<keyword evidence="1" id="KW-0175">Coiled coil</keyword>
<feature type="compositionally biased region" description="Low complexity" evidence="2">
    <location>
        <begin position="91"/>
        <end position="101"/>
    </location>
</feature>
<evidence type="ECO:0000259" key="3">
    <source>
        <dbReference type="Pfam" id="PF12331"/>
    </source>
</evidence>
<dbReference type="InParanoid" id="A0A3N4KR46"/>
<dbReference type="STRING" id="1392247.A0A3N4KR46"/>
<feature type="compositionally biased region" description="Pro residues" evidence="2">
    <location>
        <begin position="80"/>
        <end position="90"/>
    </location>
</feature>
<evidence type="ECO:0000256" key="1">
    <source>
        <dbReference type="SAM" id="Coils"/>
    </source>
</evidence>
<dbReference type="InterPro" id="IPR048379">
    <property type="entry name" value="Rad26-like_C"/>
</dbReference>
<feature type="compositionally biased region" description="Acidic residues" evidence="2">
    <location>
        <begin position="141"/>
        <end position="150"/>
    </location>
</feature>
<proteinExistence type="predicted"/>
<feature type="compositionally biased region" description="Polar residues" evidence="2">
    <location>
        <begin position="29"/>
        <end position="44"/>
    </location>
</feature>
<feature type="domain" description="Rad26-like N-terminal" evidence="5">
    <location>
        <begin position="460"/>
        <end position="505"/>
    </location>
</feature>
<feature type="compositionally biased region" description="Polar residues" evidence="2">
    <location>
        <begin position="361"/>
        <end position="377"/>
    </location>
</feature>
<feature type="domain" description="Rad26-like helical repeats" evidence="3">
    <location>
        <begin position="566"/>
        <end position="767"/>
    </location>
</feature>
<organism evidence="6 7">
    <name type="scientific">Morchella conica CCBAS932</name>
    <dbReference type="NCBI Taxonomy" id="1392247"/>
    <lineage>
        <taxon>Eukaryota</taxon>
        <taxon>Fungi</taxon>
        <taxon>Dikarya</taxon>
        <taxon>Ascomycota</taxon>
        <taxon>Pezizomycotina</taxon>
        <taxon>Pezizomycetes</taxon>
        <taxon>Pezizales</taxon>
        <taxon>Morchellaceae</taxon>
        <taxon>Morchella</taxon>
    </lineage>
</organism>
<dbReference type="Pfam" id="PF21046">
    <property type="entry name" value="Rad26-like_C"/>
    <property type="match status" value="1"/>
</dbReference>
<dbReference type="Proteomes" id="UP000277580">
    <property type="component" value="Unassembled WGS sequence"/>
</dbReference>
<sequence>MDEDFFSDDPTLDALPEDELQALEDAAVKSTQQPVQTQYSLRPIQQNQYQQSQYQQSQYQQAQPDSRAISRKPPYYNYAKPPPPQLPVGPPQQQQQSKIQQWSSNYNQYRPYNHQRNNQLPTQQNYIRKITPRVPENPPSSDDDYGGFDETSELWDAVAPKAQTQTLTQDLNDQQYYAEDNGEVDEGRRFDNSAGAYHLAGNNPAHDDRVSLVGGDVMVGVELETENRENERESTKLMELMARVSELQKEKESLQKEIASVRDVVSSKNGEISVVRTNKAKSEATLKEAIAQAEQKRNEEREKYKLHIEAIETESERTRTEIMFLRKEIEEIARQGPRNIGRKTARHQVLTVGESGDFHSSLGNQSNESHKSPATTPRRNKGYAFRDGFEDSEMLSPSKAKGRSPMRPGIKRKRPLIDSPKMSGTSSKDPRMMPVDHTQMQFVEEMLLGRLLIEDDRFDFFKAVMAHRPAPGMERSLDNLRKFSFPSSPETSISSLLQDQIALLQATVDKSELSAGVCKALLYIWRRCLTESLHGPLKSILNLFEFGVLWDQGGKCYKFFDEAVSLLQQTVDVNAMPMLRRNIELLDEGIDIDLCLRLLEGIALGLFGDEKRIKMFWKFIRSDFPLMILNPHQRLPHIQRMASLLSISCLGDSFGSVVSNEMDQRTNEGHLIDAITKLLVNTPRAIPNKPGYTKLEIIGLRKQIFQLLGCISGMETGLSALAKHPTALTRLIKRMADELEEIYECKFGREQSVQLVNLAMRLLHSILKIHGQPCMSKIATPNTSHKYLVAMTRLAFSEGLSQELGIDESTRRFAQEILETTTTPEEAESLEMLFSPSSS</sequence>
<feature type="region of interest" description="Disordered" evidence="2">
    <location>
        <begin position="355"/>
        <end position="433"/>
    </location>
</feature>
<protein>
    <submittedName>
        <fullName evidence="6">Uncharacterized protein</fullName>
    </submittedName>
</protein>
<evidence type="ECO:0000256" key="2">
    <source>
        <dbReference type="SAM" id="MobiDB-lite"/>
    </source>
</evidence>
<feature type="coiled-coil region" evidence="1">
    <location>
        <begin position="223"/>
        <end position="335"/>
    </location>
</feature>
<evidence type="ECO:0000259" key="4">
    <source>
        <dbReference type="Pfam" id="PF21046"/>
    </source>
</evidence>
<feature type="compositionally biased region" description="Basic residues" evidence="2">
    <location>
        <begin position="400"/>
        <end position="414"/>
    </location>
</feature>
<dbReference type="InterPro" id="IPR022093">
    <property type="entry name" value="Rad26-like_helical"/>
</dbReference>
<keyword evidence="7" id="KW-1185">Reference proteome</keyword>
<dbReference type="EMBL" id="ML119133">
    <property type="protein sequence ID" value="RPB11782.1"/>
    <property type="molecule type" value="Genomic_DNA"/>
</dbReference>
<feature type="domain" description="Rad26-like C-terminal" evidence="4">
    <location>
        <begin position="783"/>
        <end position="834"/>
    </location>
</feature>
<gene>
    <name evidence="6" type="ORF">P167DRAFT_606191</name>
</gene>
<dbReference type="InterPro" id="IPR048380">
    <property type="entry name" value="Rad26-like_N"/>
</dbReference>
<dbReference type="OrthoDB" id="5245063at2759"/>